<organism evidence="1 2">
    <name type="scientific">Candidatus Erwinia dacicola</name>
    <dbReference type="NCBI Taxonomy" id="252393"/>
    <lineage>
        <taxon>Bacteria</taxon>
        <taxon>Pseudomonadati</taxon>
        <taxon>Pseudomonadota</taxon>
        <taxon>Gammaproteobacteria</taxon>
        <taxon>Enterobacterales</taxon>
        <taxon>Erwiniaceae</taxon>
        <taxon>Erwinia</taxon>
    </lineage>
</organism>
<sequence>MVVNKTLTGKELFFSKTRGSHGSELQRLQPQRKSLNHMILIN</sequence>
<dbReference type="AlphaFoldDB" id="A0A328TTP0"/>
<name>A0A328TTP0_9GAMM</name>
<dbReference type="Proteomes" id="UP000244334">
    <property type="component" value="Unassembled WGS sequence"/>
</dbReference>
<evidence type="ECO:0000313" key="2">
    <source>
        <dbReference type="Proteomes" id="UP000244334"/>
    </source>
</evidence>
<gene>
    <name evidence="1" type="ORF">ACZ87_00732</name>
</gene>
<accession>A0A328TTP0</accession>
<keyword evidence="2" id="KW-1185">Reference proteome</keyword>
<dbReference type="EMBL" id="LJAM02000035">
    <property type="protein sequence ID" value="RAP72441.1"/>
    <property type="molecule type" value="Genomic_DNA"/>
</dbReference>
<proteinExistence type="predicted"/>
<comment type="caution">
    <text evidence="1">The sequence shown here is derived from an EMBL/GenBank/DDBJ whole genome shotgun (WGS) entry which is preliminary data.</text>
</comment>
<protein>
    <submittedName>
        <fullName evidence="1">Uncharacterized protein</fullName>
    </submittedName>
</protein>
<evidence type="ECO:0000313" key="1">
    <source>
        <dbReference type="EMBL" id="RAP72441.1"/>
    </source>
</evidence>
<reference evidence="1" key="1">
    <citation type="submission" date="2018-04" db="EMBL/GenBank/DDBJ databases">
        <title>Genomes of the Obligate Erwinia dacicola and Facultative Enterobacter sp. OLF Endosymbionts of the Olive Fruit fly, Bactrocera oleae.</title>
        <authorList>
            <person name="Estes A.M."/>
            <person name="Hearn D.J."/>
            <person name="Agarwal S."/>
            <person name="Pierson E.A."/>
            <person name="Dunning-Hotopp J.C."/>
        </authorList>
    </citation>
    <scope>NUCLEOTIDE SEQUENCE [LARGE SCALE GENOMIC DNA]</scope>
    <source>
        <strain evidence="1">Oroville</strain>
    </source>
</reference>